<name>A0A7Y7IF52_9MICC</name>
<dbReference type="Gene3D" id="2.115.10.10">
    <property type="entry name" value="Tachylectin 2"/>
    <property type="match status" value="1"/>
</dbReference>
<evidence type="ECO:0000259" key="3">
    <source>
        <dbReference type="Pfam" id="PF00188"/>
    </source>
</evidence>
<dbReference type="PANTHER" id="PTHR44103">
    <property type="entry name" value="PROPROTEIN CONVERTASE P"/>
    <property type="match status" value="1"/>
</dbReference>
<proteinExistence type="predicted"/>
<dbReference type="InterPro" id="IPR014044">
    <property type="entry name" value="CAP_dom"/>
</dbReference>
<organism evidence="4 5">
    <name type="scientific">Arthrobacter wenxiniae</name>
    <dbReference type="NCBI Taxonomy" id="2713570"/>
    <lineage>
        <taxon>Bacteria</taxon>
        <taxon>Bacillati</taxon>
        <taxon>Actinomycetota</taxon>
        <taxon>Actinomycetes</taxon>
        <taxon>Micrococcales</taxon>
        <taxon>Micrococcaceae</taxon>
        <taxon>Arthrobacter</taxon>
    </lineage>
</organism>
<sequence length="444" mass="45655">MNRLFGLFTALALTAALLTVGVAPAPAAAPAQPVPAAARAAQAAPAQLAPAATAPASPFLAAVLAAANKVRWANGAGPVAWNPAIATGSQQWAATVNGRINTGTLVMAKVHRTDYGASILPKGSDMYSEIIGINNTPQQIVDWWMGSPGHRAALLDKRATDIGMGAVKTTKAGWSGMSVVVANLAGYASTRKTQPQPPPPPVANDGDVAAVDPAGNLYIYGAAGGGDLWQRSFISAGWAGTQQLEIVDFNSDGRQDIVAVWKSGALTVSYGQSNGTLAAARTIGAGWSGYDIIATKWRTADRFPGLVAKHRASGDLFYYPSPNGLGFSPRLKIGTGWGSLKIIGTDFDGDGRADIAARNPAGQLLLYRGSGTGGFISEARRVIGVGWGGMTHLSGITNHLGTGGQGILARDGAGNLLHYPILANRFGARAQIGTGGWNTLLLGS</sequence>
<dbReference type="Pfam" id="PF01839">
    <property type="entry name" value="FG-GAP"/>
    <property type="match status" value="1"/>
</dbReference>
<dbReference type="InterPro" id="IPR013517">
    <property type="entry name" value="FG-GAP"/>
</dbReference>
<keyword evidence="1 2" id="KW-0732">Signal</keyword>
<keyword evidence="5" id="KW-1185">Reference proteome</keyword>
<evidence type="ECO:0000256" key="1">
    <source>
        <dbReference type="ARBA" id="ARBA00022729"/>
    </source>
</evidence>
<dbReference type="EMBL" id="JAAMFM010000002">
    <property type="protein sequence ID" value="NVM93885.1"/>
    <property type="molecule type" value="Genomic_DNA"/>
</dbReference>
<evidence type="ECO:0000313" key="5">
    <source>
        <dbReference type="Proteomes" id="UP000543556"/>
    </source>
</evidence>
<dbReference type="Proteomes" id="UP000543556">
    <property type="component" value="Unassembled WGS sequence"/>
</dbReference>
<comment type="caution">
    <text evidence="4">The sequence shown here is derived from an EMBL/GenBank/DDBJ whole genome shotgun (WGS) entry which is preliminary data.</text>
</comment>
<dbReference type="SUPFAM" id="SSF55797">
    <property type="entry name" value="PR-1-like"/>
    <property type="match status" value="1"/>
</dbReference>
<dbReference type="Gene3D" id="3.40.33.10">
    <property type="entry name" value="CAP"/>
    <property type="match status" value="1"/>
</dbReference>
<dbReference type="PANTHER" id="PTHR44103:SF1">
    <property type="entry name" value="PROPROTEIN CONVERTASE P"/>
    <property type="match status" value="1"/>
</dbReference>
<dbReference type="CDD" id="cd05379">
    <property type="entry name" value="CAP_bacterial"/>
    <property type="match status" value="1"/>
</dbReference>
<feature type="domain" description="SCP" evidence="3">
    <location>
        <begin position="65"/>
        <end position="171"/>
    </location>
</feature>
<dbReference type="InterPro" id="IPR035940">
    <property type="entry name" value="CAP_sf"/>
</dbReference>
<dbReference type="RefSeq" id="WP_176633595.1">
    <property type="nucleotide sequence ID" value="NZ_JAAMFM010000002.1"/>
</dbReference>
<accession>A0A7Y7IF52</accession>
<evidence type="ECO:0000313" key="4">
    <source>
        <dbReference type="EMBL" id="NVM93885.1"/>
    </source>
</evidence>
<dbReference type="Pfam" id="PF00188">
    <property type="entry name" value="CAP"/>
    <property type="match status" value="1"/>
</dbReference>
<gene>
    <name evidence="4" type="ORF">G6034_02970</name>
</gene>
<dbReference type="AlphaFoldDB" id="A0A7Y7IF52"/>
<dbReference type="InterPro" id="IPR028994">
    <property type="entry name" value="Integrin_alpha_N"/>
</dbReference>
<protein>
    <recommendedName>
        <fullName evidence="3">SCP domain-containing protein</fullName>
    </recommendedName>
</protein>
<reference evidence="4 5" key="1">
    <citation type="submission" date="2020-02" db="EMBL/GenBank/DDBJ databases">
        <title>Genome sequence of strain AETb3-4.</title>
        <authorList>
            <person name="Gao J."/>
            <person name="Zhang X."/>
        </authorList>
    </citation>
    <scope>NUCLEOTIDE SEQUENCE [LARGE SCALE GENOMIC DNA]</scope>
    <source>
        <strain evidence="4 5">AETb3-4</strain>
    </source>
</reference>
<feature type="signal peptide" evidence="2">
    <location>
        <begin position="1"/>
        <end position="27"/>
    </location>
</feature>
<feature type="chain" id="PRO_5030930029" description="SCP domain-containing protein" evidence="2">
    <location>
        <begin position="28"/>
        <end position="444"/>
    </location>
</feature>
<dbReference type="SUPFAM" id="SSF69318">
    <property type="entry name" value="Integrin alpha N-terminal domain"/>
    <property type="match status" value="1"/>
</dbReference>
<evidence type="ECO:0000256" key="2">
    <source>
        <dbReference type="SAM" id="SignalP"/>
    </source>
</evidence>